<feature type="transmembrane region" description="Helical" evidence="9">
    <location>
        <begin position="202"/>
        <end position="226"/>
    </location>
</feature>
<evidence type="ECO:0000313" key="11">
    <source>
        <dbReference type="EMBL" id="MEW9502528.1"/>
    </source>
</evidence>
<evidence type="ECO:0000256" key="1">
    <source>
        <dbReference type="ARBA" id="ARBA00004651"/>
    </source>
</evidence>
<evidence type="ECO:0000256" key="8">
    <source>
        <dbReference type="ARBA" id="ARBA00038435"/>
    </source>
</evidence>
<protein>
    <submittedName>
        <fullName evidence="11">Na+/H+ antiporter NhaC family protein</fullName>
    </submittedName>
</protein>
<dbReference type="EMBL" id="JBFMIA010000011">
    <property type="protein sequence ID" value="MEW9502528.1"/>
    <property type="molecule type" value="Genomic_DNA"/>
</dbReference>
<keyword evidence="5 9" id="KW-0812">Transmembrane</keyword>
<feature type="transmembrane region" description="Helical" evidence="9">
    <location>
        <begin position="12"/>
        <end position="35"/>
    </location>
</feature>
<comment type="similarity">
    <text evidence="8">Belongs to the NhaC Na(+)/H(+) (TC 2.A.35) antiporter family.</text>
</comment>
<feature type="transmembrane region" description="Helical" evidence="9">
    <location>
        <begin position="238"/>
        <end position="255"/>
    </location>
</feature>
<evidence type="ECO:0000256" key="6">
    <source>
        <dbReference type="ARBA" id="ARBA00022989"/>
    </source>
</evidence>
<evidence type="ECO:0000256" key="3">
    <source>
        <dbReference type="ARBA" id="ARBA00022449"/>
    </source>
</evidence>
<feature type="domain" description="Na+/H+ antiporter NhaC-like C-terminal" evidence="10">
    <location>
        <begin position="23"/>
        <end position="218"/>
    </location>
</feature>
<feature type="transmembrane region" description="Helical" evidence="9">
    <location>
        <begin position="78"/>
        <end position="97"/>
    </location>
</feature>
<feature type="transmembrane region" description="Helical" evidence="9">
    <location>
        <begin position="302"/>
        <end position="323"/>
    </location>
</feature>
<comment type="subcellular location">
    <subcellularLocation>
        <location evidence="1">Cell membrane</location>
        <topology evidence="1">Multi-pass membrane protein</topology>
    </subcellularLocation>
</comment>
<feature type="transmembrane region" description="Helical" evidence="9">
    <location>
        <begin position="41"/>
        <end position="58"/>
    </location>
</feature>
<feature type="transmembrane region" description="Helical" evidence="9">
    <location>
        <begin position="440"/>
        <end position="457"/>
    </location>
</feature>
<reference evidence="11 12" key="1">
    <citation type="journal article" date="1979" name="Int. J. Syst. Evol. Microbiol.">
        <title>Bacillus globisporus subsp. marinus subsp. nov.</title>
        <authorList>
            <person name="Liu H."/>
        </authorList>
    </citation>
    <scope>NUCLEOTIDE SEQUENCE [LARGE SCALE GENOMIC DNA]</scope>
    <source>
        <strain evidence="11 12">DSM 1297</strain>
    </source>
</reference>
<feature type="transmembrane region" description="Helical" evidence="9">
    <location>
        <begin position="393"/>
        <end position="415"/>
    </location>
</feature>
<dbReference type="PANTHER" id="PTHR33451">
    <property type="entry name" value="MALATE-2H(+)/NA(+)-LACTATE ANTIPORTER"/>
    <property type="match status" value="1"/>
</dbReference>
<comment type="caution">
    <text evidence="11">The sequence shown here is derived from an EMBL/GenBank/DDBJ whole genome shotgun (WGS) entry which is preliminary data.</text>
</comment>
<dbReference type="Pfam" id="PF03553">
    <property type="entry name" value="Na_H_antiporter"/>
    <property type="match status" value="2"/>
</dbReference>
<keyword evidence="3" id="KW-0050">Antiport</keyword>
<dbReference type="PANTHER" id="PTHR33451:SF3">
    <property type="entry name" value="MALATE-2H(+)_NA(+)-LACTATE ANTIPORTER"/>
    <property type="match status" value="1"/>
</dbReference>
<feature type="transmembrane region" description="Helical" evidence="9">
    <location>
        <begin position="348"/>
        <end position="372"/>
    </location>
</feature>
<feature type="transmembrane region" description="Helical" evidence="9">
    <location>
        <begin position="103"/>
        <end position="128"/>
    </location>
</feature>
<keyword evidence="2" id="KW-0813">Transport</keyword>
<evidence type="ECO:0000259" key="10">
    <source>
        <dbReference type="Pfam" id="PF03553"/>
    </source>
</evidence>
<proteinExistence type="inferred from homology"/>
<feature type="domain" description="Na+/H+ antiporter NhaC-like C-terminal" evidence="10">
    <location>
        <begin position="240"/>
        <end position="423"/>
    </location>
</feature>
<keyword evidence="4" id="KW-1003">Cell membrane</keyword>
<dbReference type="InterPro" id="IPR052180">
    <property type="entry name" value="NhaC_Na-H+_Antiporter"/>
</dbReference>
<evidence type="ECO:0000256" key="7">
    <source>
        <dbReference type="ARBA" id="ARBA00023136"/>
    </source>
</evidence>
<evidence type="ECO:0000256" key="5">
    <source>
        <dbReference type="ARBA" id="ARBA00022692"/>
    </source>
</evidence>
<keyword evidence="6 9" id="KW-1133">Transmembrane helix</keyword>
<dbReference type="RefSeq" id="WP_367780018.1">
    <property type="nucleotide sequence ID" value="NZ_JBFMIA010000011.1"/>
</dbReference>
<accession>A0ABV3Q5X7</accession>
<evidence type="ECO:0000256" key="2">
    <source>
        <dbReference type="ARBA" id="ARBA00022448"/>
    </source>
</evidence>
<sequence>MKKEEEKRLEMYGGVFGGLIPLLILIAFLITLSIAQRGGTQAFWAGGWVALSVGLLLAKNKNHYISTFMKGMSQKNGIVIVVAWIFAAIFGQIVQAAGLVDGILWFGLTTGAQGAVFTVLAFFLAMLFSVGTGTSNGTYLALLPVLYPAGVLLGADPTMLAVAILGGGVFGDNVAPVSDTTIASAYSQGATLNGVVRSRFPLAISASIIAIIVLFFAGGGGTVADVPEMEAANLDPKGLLMLISLAVVIIFALAKRHVVESLIYGNISAIILGLVTGKLNLGSVFSIPGNPGDSTGLIEVGIASVTGTIVFALFILALTQVMIDSGVMDTFLKWVQKRNIKSHRQAEFSIMSVAGIASVVISASAPVLLVIGSTFVNPFGKRFNLSPERRANVMECMVVVVFFMIPWNLSVIVWYNTLTSTAQAWNVAYPSLLSSFLNPYSWAMLAVLLFSVITGWNRTLSNGVSRKDGDTELSEVKEA</sequence>
<keyword evidence="7 9" id="KW-0472">Membrane</keyword>
<gene>
    <name evidence="11" type="ORF">AB1471_12075</name>
</gene>
<name>A0ABV3Q5X7_9BACL</name>
<evidence type="ECO:0000256" key="9">
    <source>
        <dbReference type="SAM" id="Phobius"/>
    </source>
</evidence>
<organism evidence="11 12">
    <name type="scientific">Jeotgalibacillus marinus</name>
    <dbReference type="NCBI Taxonomy" id="86667"/>
    <lineage>
        <taxon>Bacteria</taxon>
        <taxon>Bacillati</taxon>
        <taxon>Bacillota</taxon>
        <taxon>Bacilli</taxon>
        <taxon>Bacillales</taxon>
        <taxon>Caryophanaceae</taxon>
        <taxon>Jeotgalibacillus</taxon>
    </lineage>
</organism>
<evidence type="ECO:0000313" key="12">
    <source>
        <dbReference type="Proteomes" id="UP001556040"/>
    </source>
</evidence>
<dbReference type="Proteomes" id="UP001556040">
    <property type="component" value="Unassembled WGS sequence"/>
</dbReference>
<keyword evidence="12" id="KW-1185">Reference proteome</keyword>
<evidence type="ECO:0000256" key="4">
    <source>
        <dbReference type="ARBA" id="ARBA00022475"/>
    </source>
</evidence>
<feature type="transmembrane region" description="Helical" evidence="9">
    <location>
        <begin position="261"/>
        <end position="281"/>
    </location>
</feature>
<dbReference type="InterPro" id="IPR018461">
    <property type="entry name" value="Na/H_Antiport_NhaC-like_C"/>
</dbReference>